<evidence type="ECO:0000256" key="3">
    <source>
        <dbReference type="ARBA" id="ARBA00023004"/>
    </source>
</evidence>
<keyword evidence="5" id="KW-1133">Transmembrane helix</keyword>
<feature type="transmembrane region" description="Helical" evidence="5">
    <location>
        <begin position="181"/>
        <end position="206"/>
    </location>
</feature>
<sequence>MIFPILHIPGLGDGMTIALDAVLHVVISHGLAIGLMTMLILFQTLTYMGKGPHWARITRSLLGPVVVVITSVGAVTGVGIWFITGILAPEGIGSLIHLFFWPWFIEWGAFTSEVILLLFYYYLWDKLAEKHPGRLTALGWGYVVMAVISAILISGILGFMLTPAGWPWGQTFDQAYYNPTFVPQVFLRLAAGLGIGSLLLAAWIAWRFKGTQQERGSALRLAGGVFLGCVAVAGVSAWVYFSRIPMTYLTHWKFAVATSYMSQLPDFLPTLNAVGVGVLCLTGLVAVLRWPIISRILCIPAILLCVFMVMEFERIREFVRGPYLLPGYMYANQVPLVEKLALDEKNENYLPRMRWVDDSGKLPPDMVAGQALFAANCGVCHTTVKGGLNNIGIRVAGRTLDSLNAIVDITENLGPFMTPFTGSESERLLLANYIYMLGTEQGYIKIPQAPKTPAAHAAGREAK</sequence>
<dbReference type="AlphaFoldDB" id="A0A7W8FHW2"/>
<evidence type="ECO:0000256" key="5">
    <source>
        <dbReference type="SAM" id="Phobius"/>
    </source>
</evidence>
<keyword evidence="1 4" id="KW-0349">Heme</keyword>
<feature type="transmembrane region" description="Helical" evidence="5">
    <location>
        <begin position="100"/>
        <end position="123"/>
    </location>
</feature>
<dbReference type="GO" id="GO:0009055">
    <property type="term" value="F:electron transfer activity"/>
    <property type="evidence" value="ECO:0007669"/>
    <property type="project" value="InterPro"/>
</dbReference>
<accession>A0A7W8FHW2</accession>
<organism evidence="7 8">
    <name type="scientific">Desulfovibrio intestinalis</name>
    <dbReference type="NCBI Taxonomy" id="58621"/>
    <lineage>
        <taxon>Bacteria</taxon>
        <taxon>Pseudomonadati</taxon>
        <taxon>Thermodesulfobacteriota</taxon>
        <taxon>Desulfovibrionia</taxon>
        <taxon>Desulfovibrionales</taxon>
        <taxon>Desulfovibrionaceae</taxon>
        <taxon>Desulfovibrio</taxon>
    </lineage>
</organism>
<evidence type="ECO:0000313" key="8">
    <source>
        <dbReference type="Proteomes" id="UP000539075"/>
    </source>
</evidence>
<evidence type="ECO:0000256" key="4">
    <source>
        <dbReference type="PROSITE-ProRule" id="PRU00433"/>
    </source>
</evidence>
<keyword evidence="3 4" id="KW-0408">Iron</keyword>
<feature type="transmembrane region" description="Helical" evidence="5">
    <location>
        <begin position="267"/>
        <end position="287"/>
    </location>
</feature>
<feature type="transmembrane region" description="Helical" evidence="5">
    <location>
        <begin position="218"/>
        <end position="241"/>
    </location>
</feature>
<gene>
    <name evidence="7" type="ORF">HNQ38_002368</name>
</gene>
<keyword evidence="5" id="KW-0472">Membrane</keyword>
<protein>
    <submittedName>
        <fullName evidence="7">Mono/diheme cytochrome c family protein</fullName>
    </submittedName>
</protein>
<name>A0A7W8FHW2_9BACT</name>
<feature type="domain" description="Cytochrome c" evidence="6">
    <location>
        <begin position="364"/>
        <end position="440"/>
    </location>
</feature>
<feature type="transmembrane region" description="Helical" evidence="5">
    <location>
        <begin position="135"/>
        <end position="161"/>
    </location>
</feature>
<proteinExistence type="predicted"/>
<evidence type="ECO:0000256" key="1">
    <source>
        <dbReference type="ARBA" id="ARBA00022617"/>
    </source>
</evidence>
<dbReference type="GO" id="GO:0046872">
    <property type="term" value="F:metal ion binding"/>
    <property type="evidence" value="ECO:0007669"/>
    <property type="project" value="UniProtKB-KW"/>
</dbReference>
<evidence type="ECO:0000259" key="6">
    <source>
        <dbReference type="PROSITE" id="PS51007"/>
    </source>
</evidence>
<feature type="transmembrane region" description="Helical" evidence="5">
    <location>
        <begin position="62"/>
        <end position="88"/>
    </location>
</feature>
<dbReference type="Proteomes" id="UP000539075">
    <property type="component" value="Unassembled WGS sequence"/>
</dbReference>
<dbReference type="Pfam" id="PF13442">
    <property type="entry name" value="Cytochrome_CBB3"/>
    <property type="match status" value="1"/>
</dbReference>
<dbReference type="RefSeq" id="WP_183720874.1">
    <property type="nucleotide sequence ID" value="NZ_JACHGO010000007.1"/>
</dbReference>
<dbReference type="GO" id="GO:0020037">
    <property type="term" value="F:heme binding"/>
    <property type="evidence" value="ECO:0007669"/>
    <property type="project" value="InterPro"/>
</dbReference>
<comment type="caution">
    <text evidence="7">The sequence shown here is derived from an EMBL/GenBank/DDBJ whole genome shotgun (WGS) entry which is preliminary data.</text>
</comment>
<evidence type="ECO:0000256" key="2">
    <source>
        <dbReference type="ARBA" id="ARBA00022723"/>
    </source>
</evidence>
<keyword evidence="5" id="KW-0812">Transmembrane</keyword>
<reference evidence="7 8" key="1">
    <citation type="submission" date="2020-08" db="EMBL/GenBank/DDBJ databases">
        <title>Genomic Encyclopedia of Type Strains, Phase IV (KMG-IV): sequencing the most valuable type-strain genomes for metagenomic binning, comparative biology and taxonomic classification.</title>
        <authorList>
            <person name="Goeker M."/>
        </authorList>
    </citation>
    <scope>NUCLEOTIDE SEQUENCE [LARGE SCALE GENOMIC DNA]</scope>
    <source>
        <strain evidence="7 8">DSM 11275</strain>
    </source>
</reference>
<evidence type="ECO:0000313" key="7">
    <source>
        <dbReference type="EMBL" id="MBB5144257.1"/>
    </source>
</evidence>
<dbReference type="PROSITE" id="PS51007">
    <property type="entry name" value="CYTC"/>
    <property type="match status" value="1"/>
</dbReference>
<dbReference type="EMBL" id="JACHGO010000007">
    <property type="protein sequence ID" value="MBB5144257.1"/>
    <property type="molecule type" value="Genomic_DNA"/>
</dbReference>
<feature type="transmembrane region" description="Helical" evidence="5">
    <location>
        <begin position="21"/>
        <end position="42"/>
    </location>
</feature>
<dbReference type="InterPro" id="IPR036909">
    <property type="entry name" value="Cyt_c-like_dom_sf"/>
</dbReference>
<keyword evidence="2 4" id="KW-0479">Metal-binding</keyword>
<feature type="transmembrane region" description="Helical" evidence="5">
    <location>
        <begin position="292"/>
        <end position="310"/>
    </location>
</feature>
<keyword evidence="8" id="KW-1185">Reference proteome</keyword>
<dbReference type="SUPFAM" id="SSF46626">
    <property type="entry name" value="Cytochrome c"/>
    <property type="match status" value="1"/>
</dbReference>
<dbReference type="InterPro" id="IPR009056">
    <property type="entry name" value="Cyt_c-like_dom"/>
</dbReference>